<dbReference type="InterPro" id="IPR039361">
    <property type="entry name" value="Cyclin"/>
</dbReference>
<dbReference type="Pfam" id="PF12937">
    <property type="entry name" value="F-box-like"/>
    <property type="match status" value="1"/>
</dbReference>
<keyword evidence="4" id="KW-0963">Cytoplasm</keyword>
<dbReference type="Pfam" id="PF00134">
    <property type="entry name" value="Cyclin_N"/>
    <property type="match status" value="1"/>
</dbReference>
<dbReference type="Proteomes" id="UP000887568">
    <property type="component" value="Unplaced"/>
</dbReference>
<dbReference type="SMART" id="SM00385">
    <property type="entry name" value="CYCLIN"/>
    <property type="match status" value="2"/>
</dbReference>
<dbReference type="InterPro" id="IPR036047">
    <property type="entry name" value="F-box-like_dom_sf"/>
</dbReference>
<dbReference type="EnsemblMetazoa" id="XM_038211780.1">
    <property type="protein sequence ID" value="XP_038067708.1"/>
    <property type="gene ID" value="LOC119737428"/>
</dbReference>
<dbReference type="InterPro" id="IPR006671">
    <property type="entry name" value="Cyclin_N"/>
</dbReference>
<evidence type="ECO:0000313" key="10">
    <source>
        <dbReference type="EnsemblMetazoa" id="XP_038067708.1"/>
    </source>
</evidence>
<accession>A0A914AVJ2</accession>
<proteinExistence type="inferred from homology"/>
<dbReference type="AlphaFoldDB" id="A0A914AVJ2"/>
<evidence type="ECO:0000256" key="1">
    <source>
        <dbReference type="ARBA" id="ARBA00004114"/>
    </source>
</evidence>
<dbReference type="RefSeq" id="XP_038067708.1">
    <property type="nucleotide sequence ID" value="XM_038211780.1"/>
</dbReference>
<protein>
    <recommendedName>
        <fullName evidence="3">Cyclin-F</fullName>
    </recommendedName>
</protein>
<reference evidence="10" key="1">
    <citation type="submission" date="2022-11" db="UniProtKB">
        <authorList>
            <consortium name="EnsemblMetazoa"/>
        </authorList>
    </citation>
    <scope>IDENTIFICATION</scope>
</reference>
<comment type="similarity">
    <text evidence="7">Belongs to the cyclin family.</text>
</comment>
<feature type="region of interest" description="Disordered" evidence="8">
    <location>
        <begin position="642"/>
        <end position="672"/>
    </location>
</feature>
<feature type="domain" description="F-box" evidence="9">
    <location>
        <begin position="7"/>
        <end position="54"/>
    </location>
</feature>
<dbReference type="InterPro" id="IPR004367">
    <property type="entry name" value="Cyclin_C-dom"/>
</dbReference>
<feature type="region of interest" description="Disordered" evidence="8">
    <location>
        <begin position="547"/>
        <end position="584"/>
    </location>
</feature>
<dbReference type="GeneID" id="119737428"/>
<dbReference type="Gene3D" id="1.20.1280.50">
    <property type="match status" value="1"/>
</dbReference>
<dbReference type="GO" id="GO:0048471">
    <property type="term" value="C:perinuclear region of cytoplasm"/>
    <property type="evidence" value="ECO:0007669"/>
    <property type="project" value="UniProtKB-SubCell"/>
</dbReference>
<evidence type="ECO:0000259" key="9">
    <source>
        <dbReference type="PROSITE" id="PS50181"/>
    </source>
</evidence>
<evidence type="ECO:0000256" key="5">
    <source>
        <dbReference type="ARBA" id="ARBA00023127"/>
    </source>
</evidence>
<dbReference type="SMART" id="SM01332">
    <property type="entry name" value="Cyclin_C"/>
    <property type="match status" value="1"/>
</dbReference>
<dbReference type="Gene3D" id="1.10.472.10">
    <property type="entry name" value="Cyclin-like"/>
    <property type="match status" value="2"/>
</dbReference>
<comment type="subcellular location">
    <subcellularLocation>
        <location evidence="1">Cytoplasm</location>
        <location evidence="1">Cytoskeleton</location>
        <location evidence="1">Microtubule organizing center</location>
        <location evidence="1">Centrosome</location>
        <location evidence="1">Centriole</location>
    </subcellularLocation>
    <subcellularLocation>
        <location evidence="2">Cytoplasm</location>
        <location evidence="2">Perinuclear region</location>
    </subcellularLocation>
</comment>
<dbReference type="SUPFAM" id="SSF81383">
    <property type="entry name" value="F-box domain"/>
    <property type="match status" value="1"/>
</dbReference>
<dbReference type="OMA" id="HQAKKSC"/>
<evidence type="ECO:0000256" key="6">
    <source>
        <dbReference type="ARBA" id="ARBA00023212"/>
    </source>
</evidence>
<evidence type="ECO:0000256" key="4">
    <source>
        <dbReference type="ARBA" id="ARBA00022490"/>
    </source>
</evidence>
<feature type="compositionally biased region" description="Polar residues" evidence="8">
    <location>
        <begin position="793"/>
        <end position="805"/>
    </location>
</feature>
<dbReference type="OrthoDB" id="5590282at2759"/>
<dbReference type="CDD" id="cd20521">
    <property type="entry name" value="CYCLIN_CCNF_rpt1"/>
    <property type="match status" value="1"/>
</dbReference>
<keyword evidence="11" id="KW-1185">Reference proteome</keyword>
<dbReference type="FunFam" id="1.10.472.10:FF:000038">
    <property type="entry name" value="Cyclin F"/>
    <property type="match status" value="1"/>
</dbReference>
<dbReference type="Pfam" id="PF02984">
    <property type="entry name" value="Cyclin_C"/>
    <property type="match status" value="1"/>
</dbReference>
<dbReference type="InterPro" id="IPR013763">
    <property type="entry name" value="Cyclin-like_dom"/>
</dbReference>
<dbReference type="PANTHER" id="PTHR10177">
    <property type="entry name" value="CYCLINS"/>
    <property type="match status" value="1"/>
</dbReference>
<keyword evidence="5 7" id="KW-0195">Cyclin</keyword>
<dbReference type="PROSITE" id="PS50181">
    <property type="entry name" value="FBOX"/>
    <property type="match status" value="1"/>
</dbReference>
<feature type="compositionally biased region" description="Polar residues" evidence="8">
    <location>
        <begin position="648"/>
        <end position="672"/>
    </location>
</feature>
<evidence type="ECO:0000256" key="8">
    <source>
        <dbReference type="SAM" id="MobiDB-lite"/>
    </source>
</evidence>
<dbReference type="CDD" id="cd20522">
    <property type="entry name" value="CYCLIN_CCNF_rpt2"/>
    <property type="match status" value="1"/>
</dbReference>
<dbReference type="InterPro" id="IPR001810">
    <property type="entry name" value="F-box_dom"/>
</dbReference>
<dbReference type="InterPro" id="IPR036915">
    <property type="entry name" value="Cyclin-like_sf"/>
</dbReference>
<sequence length="805" mass="90786">MYRLRSHYNLCCLPHEVLVQLFKFLPLRDLIKTRQVCSKFKWLIDSTPHLWTTATLVDEWPNNVNFKHFERAAELNNVEALIKLGIACLYNEGYPGSFDNDTNAKGQHAAEFLCRAERLLKGRDLFLWALIRPPWSKNGACCKASVFTLLKEMAINSQECDKTVLYCIARINIILQEEDPDDNGMARDTHMWLSRAAAAGSHKATLQLWQFNEKDCLDAASKLDRIRQLREIVASQPSKVAKMELFNAYAKGHFGGLPESQAAEATRQYIQESGPGNSENLFNVQSTLNNAMRYILVDWLVEVAGMKGYSSHTLHMVVSCIDRYLMHQPVTRGNLQLVGITAMVICSRLLEPDIITIREAAWLTDGTYRYEKVVRMMGDILGTLRGKIDVSSVWEYLILYCQLAGADRRLKYLALYISELTLLHIEFGRYSLALLAASVFYLARIIDVCDCTWPSKLVAFTGFQQGDLVSCTLHLHKKCFSEEPLLDHRNIKLSAVKQRYEEEEFQEVSKIPVLDYATLRAHLYVKEDDLIVEDKILSLPGTPTPCGRMEPFLMSPSRTSRPNRHQEEPKQDREDLVTTPTGELSTNALERSFQDARNESMISLESGYDADMESDAEGEMLTDNANDKGFVWPVCTSDVATSPKDLPASTSTAGESSHQAFQESQAEPTVCTSATTSAIPIAEAMHRNQERTTTEPEADAKISCAAGKSTATPLPTFATRDQQSLNGPVVYSDPSTSRDKVPQPQRPYVGQTFNFDSNGKLRLGSPRRPLKRLENSRCRRKSRKQYSDRRNGSRTNEAENAQLQT</sequence>
<evidence type="ECO:0000256" key="3">
    <source>
        <dbReference type="ARBA" id="ARBA00019493"/>
    </source>
</evidence>
<feature type="compositionally biased region" description="Basic and acidic residues" evidence="8">
    <location>
        <begin position="564"/>
        <end position="576"/>
    </location>
</feature>
<dbReference type="SUPFAM" id="SSF47954">
    <property type="entry name" value="Cyclin-like"/>
    <property type="match status" value="2"/>
</dbReference>
<feature type="region of interest" description="Disordered" evidence="8">
    <location>
        <begin position="710"/>
        <end position="805"/>
    </location>
</feature>
<organism evidence="10 11">
    <name type="scientific">Patiria miniata</name>
    <name type="common">Bat star</name>
    <name type="synonym">Asterina miniata</name>
    <dbReference type="NCBI Taxonomy" id="46514"/>
    <lineage>
        <taxon>Eukaryota</taxon>
        <taxon>Metazoa</taxon>
        <taxon>Echinodermata</taxon>
        <taxon>Eleutherozoa</taxon>
        <taxon>Asterozoa</taxon>
        <taxon>Asteroidea</taxon>
        <taxon>Valvatacea</taxon>
        <taxon>Valvatida</taxon>
        <taxon>Asterinidae</taxon>
        <taxon>Patiria</taxon>
    </lineage>
</organism>
<evidence type="ECO:0000256" key="2">
    <source>
        <dbReference type="ARBA" id="ARBA00004556"/>
    </source>
</evidence>
<dbReference type="CDD" id="cd22082">
    <property type="entry name" value="F-box_FBXO1"/>
    <property type="match status" value="1"/>
</dbReference>
<dbReference type="GO" id="GO:0005814">
    <property type="term" value="C:centriole"/>
    <property type="evidence" value="ECO:0007669"/>
    <property type="project" value="UniProtKB-SubCell"/>
</dbReference>
<keyword evidence="6" id="KW-0206">Cytoskeleton</keyword>
<evidence type="ECO:0000256" key="7">
    <source>
        <dbReference type="RuleBase" id="RU000383"/>
    </source>
</evidence>
<feature type="compositionally biased region" description="Polar residues" evidence="8">
    <location>
        <begin position="710"/>
        <end position="726"/>
    </location>
</feature>
<evidence type="ECO:0000313" key="11">
    <source>
        <dbReference type="Proteomes" id="UP000887568"/>
    </source>
</evidence>
<dbReference type="SMART" id="SM00256">
    <property type="entry name" value="FBOX"/>
    <property type="match status" value="1"/>
</dbReference>
<name>A0A914AVJ2_PATMI</name>